<comment type="caution">
    <text evidence="3">The sequence shown here is derived from an EMBL/GenBank/DDBJ whole genome shotgun (WGS) entry which is preliminary data.</text>
</comment>
<dbReference type="Proteomes" id="UP000536275">
    <property type="component" value="Unassembled WGS sequence"/>
</dbReference>
<evidence type="ECO:0000313" key="3">
    <source>
        <dbReference type="EMBL" id="KAF6069294.1"/>
    </source>
</evidence>
<dbReference type="SUPFAM" id="SSF48350">
    <property type="entry name" value="GTPase activation domain, GAP"/>
    <property type="match status" value="1"/>
</dbReference>
<evidence type="ECO:0000256" key="1">
    <source>
        <dbReference type="ARBA" id="ARBA00022468"/>
    </source>
</evidence>
<dbReference type="InterPro" id="IPR036865">
    <property type="entry name" value="CRAL-TRIO_dom_sf"/>
</dbReference>
<dbReference type="PROSITE" id="PS00509">
    <property type="entry name" value="RAS_GTPASE_ACTIV_1"/>
    <property type="match status" value="1"/>
</dbReference>
<organism evidence="3 4">
    <name type="scientific">Candida albicans</name>
    <name type="common">Yeast</name>
    <dbReference type="NCBI Taxonomy" id="5476"/>
    <lineage>
        <taxon>Eukaryota</taxon>
        <taxon>Fungi</taxon>
        <taxon>Dikarya</taxon>
        <taxon>Ascomycota</taxon>
        <taxon>Saccharomycotina</taxon>
        <taxon>Pichiomycetes</taxon>
        <taxon>Debaryomycetaceae</taxon>
        <taxon>Candida/Lodderomyces clade</taxon>
        <taxon>Candida</taxon>
    </lineage>
</organism>
<reference evidence="3 4" key="1">
    <citation type="submission" date="2020-03" db="EMBL/GenBank/DDBJ databases">
        <title>FDA dAtabase for Regulatory Grade micrObial Sequences (FDA-ARGOS): Supporting development and validation of Infectious Disease Dx tests.</title>
        <authorList>
            <person name="Campos J."/>
            <person name="Goldberg B."/>
            <person name="Tallon L."/>
            <person name="Sadzewicz L."/>
            <person name="Vavikolanu K."/>
            <person name="Mehta A."/>
            <person name="Aluvathingal J."/>
            <person name="Nadendla S."/>
            <person name="Nandy P."/>
            <person name="Geyer C."/>
            <person name="Yan Y."/>
            <person name="Sichtig H."/>
        </authorList>
    </citation>
    <scope>NUCLEOTIDE SEQUENCE [LARGE SCALE GENOMIC DNA]</scope>
    <source>
        <strain evidence="3 4">FDAARGOS_656</strain>
    </source>
</reference>
<name>A0A8H6C0M8_CANAX</name>
<feature type="domain" description="Ras-GAP" evidence="2">
    <location>
        <begin position="1279"/>
        <end position="1463"/>
    </location>
</feature>
<keyword evidence="1" id="KW-0343">GTPase activation</keyword>
<dbReference type="Gene3D" id="3.40.525.10">
    <property type="entry name" value="CRAL-TRIO lipid binding domain"/>
    <property type="match status" value="1"/>
</dbReference>
<protein>
    <submittedName>
        <fullName evidence="3">GTPase-activator protein for Ras-like GTPase family protein</fullName>
    </submittedName>
</protein>
<dbReference type="PANTHER" id="PTHR10194:SF60">
    <property type="entry name" value="RAS GTPASE-ACTIVATING PROTEIN RASKOL"/>
    <property type="match status" value="1"/>
</dbReference>
<dbReference type="SMART" id="SM00323">
    <property type="entry name" value="RasGAP"/>
    <property type="match status" value="1"/>
</dbReference>
<dbReference type="PROSITE" id="PS50018">
    <property type="entry name" value="RAS_GTPASE_ACTIV_2"/>
    <property type="match status" value="1"/>
</dbReference>
<dbReference type="InterPro" id="IPR023152">
    <property type="entry name" value="RasGAP_CS"/>
</dbReference>
<proteinExistence type="predicted"/>
<dbReference type="InterPro" id="IPR039360">
    <property type="entry name" value="Ras_GTPase"/>
</dbReference>
<dbReference type="PANTHER" id="PTHR10194">
    <property type="entry name" value="RAS GTPASE-ACTIVATING PROTEINS"/>
    <property type="match status" value="1"/>
</dbReference>
<dbReference type="Gene3D" id="1.10.506.10">
    <property type="entry name" value="GTPase Activation - p120gap, domain 1"/>
    <property type="match status" value="1"/>
</dbReference>
<dbReference type="GO" id="GO:0007165">
    <property type="term" value="P:signal transduction"/>
    <property type="evidence" value="ECO:0007669"/>
    <property type="project" value="UniProtKB-ARBA"/>
</dbReference>
<evidence type="ECO:0000313" key="4">
    <source>
        <dbReference type="Proteomes" id="UP000536275"/>
    </source>
</evidence>
<dbReference type="Pfam" id="PF00616">
    <property type="entry name" value="RasGAP"/>
    <property type="match status" value="1"/>
</dbReference>
<dbReference type="InterPro" id="IPR008936">
    <property type="entry name" value="Rho_GTPase_activation_prot"/>
</dbReference>
<dbReference type="EMBL" id="JABWAD010000039">
    <property type="protein sequence ID" value="KAF6069294.1"/>
    <property type="molecule type" value="Genomic_DNA"/>
</dbReference>
<gene>
    <name evidence="3" type="ORF">FOB64_003300</name>
</gene>
<dbReference type="InterPro" id="IPR001936">
    <property type="entry name" value="RasGAP_dom"/>
</dbReference>
<sequence>MSDSIMKDDHFIFIQALAKRIESLLPNHTGRSIEEVELDQQFSITRKLLLENNSKDPRTVTYILVTFASILKTINTEFTNNKLKYRDDKSRNSILLICKLLADVLKVSWDRESTIVDDKDFLSNYSKFYYYDTPNRIESSVVSDLVDTFVNMISSSVVRKVVSLVRNEQTLTTLIVAKEESEILREDQLMTKEEETELVIGKIDFYLDTIIRYIATANPEDYYDVLKAKIFRYSQRDATIPLPVLQTYLPLLKFIFFAKVNSVTIVDDTLKALPCIRSNTWKQVYLHFLASSIKAQSFSRTLDYNVLVDLNDTHQTQVARSLFDISFSLFSDESSTNSFNSPFVLIWFFVICLEDVIEVSSDKPLNKLKLTFNKRLKFIMSQLKESSNASSLGSFDSFIHLFHLGARLQAYNQLWHPIYKFSMKFLDEIHQNLIKFGEVRKDDLLVDDDLLFRYDLLTVNFYLAAILINSDKYIRIVINNYKQNQEDLRFNKIFVKIIKGLSEIQTAKKSFFATMKQVTPTLRLMVYGASKILYQYEIRRSINQISQGSINGSSDASTASYIDNEQNSDEVTAATQEAFSRIKTSLDHYTADLFDTDLKKLNSSKNFTTSSSSVLSTSTYRFRVVNGAEELLSDIFRIFAAAPEFYFNDEKLMSKKVYETKPLSESLPPIIRFCHDAIIPIRLAFKSKWIIQGDTRLLDSTKELSLKMVEPTTSLIDIRTDLSVFANFQICCCIIYVTCEACLSISLLNPKFKSCFLFLNSFLQKRTYFNKFVIENPILTNPDTRVYLGFCGDIIHSVEKVLLLSLCTHDISFYNYALQGIDWYLDEVETNKPFYPSEDVRDTLVDTFQKISEDKAVFTGFVSLHKRHRNILRNSKPTKSLYQTWVTIYHRWVRILDTKSSLGNDKTLILRHFTGFLVSTSGCFLSGSLVSEELAANTWPTAPISEFFDKCIELLTSPDMVIQMIIKEALASESQAEVYCLTARKLMETATHYFENNKSDEIAVFLDRAIIVMTSMINVKSEGALYLSTLLPEICQDFIKFINAIDDPCERFKLQLRFCKLGCALELDRTNAGLNGAYKLRNLYSRASLEWLEPAVFYDSALEENIKADDSSSVKTNKEVELSHLALDFAVECSILLRGQVENLLLEVPDGIKEDEINKYKDLSFSVYFSLFYKVIQKYTKATPTNREKHKHHIIIDNILQSITNILQYDSQIGMRFILPMGYHESKKIRSIFLNVFSKMLVHQSKISNREEYPDKLINELTDQFEIFGSIAECASSFEHNLLASAFFEVFSYTGKLNNLFNVLLNTEVALSSRSTDLFRRNSTLTKFLSFYAQTNGVDYLNEVLLPVIKELVDNDVQFEVEKQDNSDTADLFILYLSRIIDSIVNSTDKLPHAFKSVSKAIYDSVSNKFPEAALTAVSSFVFLRFLCPAIISPEQHFKLPINNPKVKRSLMQLVKVLQNMANGTLTSIKWPAIAGKTEELNFYNQKIDGFLKIISTDVTTENQSAELYKPEKPLTSLRYLHKFIYHYFAKIRYNFLFQHSWRCNYSLHDKAVKFKKFDYLVMQMGQPNPGVKLQMSSKLKLLDTNNLDEEEIKLNDFMTKMSIKFSDTPPDAIDVIHSSIFKDGTPAVVVNLKKLSGRPHDFEYLAYKLIETASQVWDNKFYLVYDFTEYYYYIETVTIEYANLIANSGTKLLFSNCQRVYYFNIPRIENPGIMEGVKLVRSKGEKYGTKVYIYSLADPDSIIKNLCLDSETLAINRENKVTFKDVLLYDATTEKFMPVQFKIGRRFVTLCFTNRVKFDYIASVTDGFNPVEVYRISEMNKCEVSNFTGNNDEFTIYLNRGVQLTFRSQDRLEILRYLYFTISRLPREPFSLNNELDYQNERHTMHWFGRLYNIVFQGLLSHDEELKSKAGVLFGSLSTYFEIDFGIRENHASNVPFPADATNFVVTVSAHLAKTFPQMTYRFFKAFFDNFDRIDRETRFTSILYLSPWIQNIYEYVFSNDENGADKTADLLRLFCRLTSIYKDRIPFINDYIWSKLFQEARLVSTLVEEVVAFAIDSKNDNPDWTFIIAVICPSIEVCGEVTSRLLQRINKVVTTDSSIALQSKLFEISVLIKICSSLFFNSYNLAKTYLAELIFFVTLFIDNPVLDVGEDLQKLLMTAIQSFLHKPNLTEAQRAEIDKAIAYFSTPRAKMIFGTSRDVTKRNDAAQAFNKITNIEQFADYLNVFIKAFALHGDRTNWRARWSSNTIDVAFNNYSVFQDRAFLMVGILSKEGISDSNACRTIKLVSNGELNSIDITICVAVAVARILDGLPDSSILPPILIWPQLCFTLLNHAVLYPSGLENVIASITKIMRLGPNYLDTIFEQQQYLEPDLSKFQERHGYIITKENFGVHIFFILGQGLRISQYRHLAIACIKRYFKQRYLMREGKTMDGKFITNNTYAYIFYLYLCCDAKEVEDYLKELEIDRSFISLDDNQKIPKLLIDLLFDNTEVSKILMIHVGFLFCDIQGVDISFKARFIQIYLYMLKNNRELALLVYHIIKPTLMHDLLNTVSVEVVKNISEIVEIVSQCTDYDPEYHKNVVDDILISKKITILKTLRHLKPLSETIDENQIFKPELISILNQSNRCFIESHVVTSVGRNWRINQNLRLIFYC</sequence>
<accession>A0A8H6C0M8</accession>
<evidence type="ECO:0000259" key="2">
    <source>
        <dbReference type="PROSITE" id="PS50018"/>
    </source>
</evidence>
<dbReference type="GO" id="GO:0005096">
    <property type="term" value="F:GTPase activator activity"/>
    <property type="evidence" value="ECO:0007669"/>
    <property type="project" value="UniProtKB-KW"/>
</dbReference>